<proteinExistence type="inferred from homology"/>
<dbReference type="CDD" id="cd06261">
    <property type="entry name" value="TM_PBP2"/>
    <property type="match status" value="2"/>
</dbReference>
<keyword evidence="10" id="KW-1185">Reference proteome</keyword>
<comment type="similarity">
    <text evidence="7">Belongs to the binding-protein-dependent transport system permease family.</text>
</comment>
<evidence type="ECO:0000256" key="2">
    <source>
        <dbReference type="ARBA" id="ARBA00022448"/>
    </source>
</evidence>
<evidence type="ECO:0000313" key="9">
    <source>
        <dbReference type="EMBL" id="NEY91788.1"/>
    </source>
</evidence>
<name>A0A6M0QWD8_9RHOB</name>
<feature type="transmembrane region" description="Helical" evidence="7">
    <location>
        <begin position="509"/>
        <end position="536"/>
    </location>
</feature>
<evidence type="ECO:0000256" key="5">
    <source>
        <dbReference type="ARBA" id="ARBA00022989"/>
    </source>
</evidence>
<dbReference type="AlphaFoldDB" id="A0A6M0QWD8"/>
<evidence type="ECO:0000256" key="4">
    <source>
        <dbReference type="ARBA" id="ARBA00022692"/>
    </source>
</evidence>
<organism evidence="9 10">
    <name type="scientific">Tabrizicola oligotrophica</name>
    <dbReference type="NCBI Taxonomy" id="2710650"/>
    <lineage>
        <taxon>Bacteria</taxon>
        <taxon>Pseudomonadati</taxon>
        <taxon>Pseudomonadota</taxon>
        <taxon>Alphaproteobacteria</taxon>
        <taxon>Rhodobacterales</taxon>
        <taxon>Paracoccaceae</taxon>
        <taxon>Tabrizicola</taxon>
    </lineage>
</organism>
<feature type="transmembrane region" description="Helical" evidence="7">
    <location>
        <begin position="293"/>
        <end position="311"/>
    </location>
</feature>
<accession>A0A6M0QWD8</accession>
<dbReference type="Gene3D" id="1.10.3720.10">
    <property type="entry name" value="MetI-like"/>
    <property type="match status" value="2"/>
</dbReference>
<feature type="transmembrane region" description="Helical" evidence="7">
    <location>
        <begin position="467"/>
        <end position="488"/>
    </location>
</feature>
<feature type="transmembrane region" description="Helical" evidence="7">
    <location>
        <begin position="613"/>
        <end position="636"/>
    </location>
</feature>
<dbReference type="GO" id="GO:0005275">
    <property type="term" value="F:amine transmembrane transporter activity"/>
    <property type="evidence" value="ECO:0007669"/>
    <property type="project" value="TreeGrafter"/>
</dbReference>
<protein>
    <submittedName>
        <fullName evidence="9">ABC transporter permease subunit</fullName>
    </submittedName>
</protein>
<dbReference type="Proteomes" id="UP000477782">
    <property type="component" value="Unassembled WGS sequence"/>
</dbReference>
<feature type="transmembrane region" description="Helical" evidence="7">
    <location>
        <begin position="579"/>
        <end position="601"/>
    </location>
</feature>
<keyword evidence="3" id="KW-1003">Cell membrane</keyword>
<dbReference type="PROSITE" id="PS50928">
    <property type="entry name" value="ABC_TM1"/>
    <property type="match status" value="2"/>
</dbReference>
<dbReference type="PANTHER" id="PTHR47737:SF1">
    <property type="entry name" value="GLYCINE BETAINE_PROLINE BETAINE TRANSPORT SYSTEM PERMEASE PROTEIN PROW"/>
    <property type="match status" value="1"/>
</dbReference>
<comment type="caution">
    <text evidence="9">The sequence shown here is derived from an EMBL/GenBank/DDBJ whole genome shotgun (WGS) entry which is preliminary data.</text>
</comment>
<feature type="transmembrane region" description="Helical" evidence="7">
    <location>
        <begin position="259"/>
        <end position="281"/>
    </location>
</feature>
<dbReference type="GO" id="GO:0015226">
    <property type="term" value="F:carnitine transmembrane transporter activity"/>
    <property type="evidence" value="ECO:0007669"/>
    <property type="project" value="TreeGrafter"/>
</dbReference>
<dbReference type="GO" id="GO:0031460">
    <property type="term" value="P:glycine betaine transport"/>
    <property type="evidence" value="ECO:0007669"/>
    <property type="project" value="TreeGrafter"/>
</dbReference>
<evidence type="ECO:0000259" key="8">
    <source>
        <dbReference type="PROSITE" id="PS50928"/>
    </source>
</evidence>
<feature type="domain" description="ABC transmembrane type-1" evidence="8">
    <location>
        <begin position="461"/>
        <end position="640"/>
    </location>
</feature>
<dbReference type="SUPFAM" id="SSF161098">
    <property type="entry name" value="MetI-like"/>
    <property type="match status" value="2"/>
</dbReference>
<dbReference type="InterPro" id="IPR000515">
    <property type="entry name" value="MetI-like"/>
</dbReference>
<feature type="transmembrane region" description="Helical" evidence="7">
    <location>
        <begin position="74"/>
        <end position="93"/>
    </location>
</feature>
<keyword evidence="2 7" id="KW-0813">Transport</keyword>
<feature type="transmembrane region" description="Helical" evidence="7">
    <location>
        <begin position="100"/>
        <end position="124"/>
    </location>
</feature>
<dbReference type="InterPro" id="IPR035906">
    <property type="entry name" value="MetI-like_sf"/>
</dbReference>
<feature type="transmembrane region" description="Helical" evidence="7">
    <location>
        <begin position="371"/>
        <end position="396"/>
    </location>
</feature>
<feature type="transmembrane region" description="Helical" evidence="7">
    <location>
        <begin position="215"/>
        <end position="239"/>
    </location>
</feature>
<keyword evidence="4 7" id="KW-0812">Transmembrane</keyword>
<dbReference type="EMBL" id="JAAIVJ010000013">
    <property type="protein sequence ID" value="NEY91788.1"/>
    <property type="molecule type" value="Genomic_DNA"/>
</dbReference>
<evidence type="ECO:0000256" key="3">
    <source>
        <dbReference type="ARBA" id="ARBA00022475"/>
    </source>
</evidence>
<gene>
    <name evidence="9" type="ORF">G4Z14_15950</name>
</gene>
<evidence type="ECO:0000313" key="10">
    <source>
        <dbReference type="Proteomes" id="UP000477782"/>
    </source>
</evidence>
<keyword evidence="6 7" id="KW-0472">Membrane</keyword>
<feature type="transmembrane region" description="Helical" evidence="7">
    <location>
        <begin position="402"/>
        <end position="420"/>
    </location>
</feature>
<comment type="subcellular location">
    <subcellularLocation>
        <location evidence="1 7">Cell membrane</location>
        <topology evidence="1 7">Multi-pass membrane protein</topology>
    </subcellularLocation>
</comment>
<sequence length="642" mass="67616">MPWLAAFPQGWTLPLADVLNTWALPVFDILQGPGRALAAGLDLPLRGLRAALEWLPWPALAGIVVLLALRASGWQLAVVAIIAQAGIVAGGYWPQAMNTLAIVLMSLPPAVLIGFALGAAAHRWPRIEPATVAALDVMQTLPAFAYLIPLLILFGFGPAPGLVAGVVFAVPPMVRNTILGLARVPAEVVEAAQMCGATSGQLFWLAKVPAARSQLLVGVNQTVMASLSMVIIVAVIGGFNDIGWEVLSAMRGAELGRSLMSGLVIVAMAILLDRITLGFASPGRTTILGQKKFRIAFGAFVIAGVVTRLILPEVTFLPDALGRNLARSIDATLMDFVVATGPFFAALRDGLNYGLMLPLRIGLLGAATPTVWGFTLMPWMIAAYAIVFAGGAFILWRRTPTLAIAILFVGLALATGITRFPWPGVVAMALVAAWASGGPRLFAMTSGALGLIIFGGLWAAFTQSAYLTALAVVLCVLIGGALGLLAAENDRASAILRPINDALQTMPQFVFLIPALMLFRVGEFTALIAIMLYAIVPPMRYVEHGLRNVSPALVEAAVQMGATRSQLLWQVKLPLARPVIRLGINQTIMAAISMLVIAALVGTRDLGQQVFIALGKADLGLGLVAGFAIALLALIADRLLRD</sequence>
<feature type="domain" description="ABC transmembrane type-1" evidence="8">
    <location>
        <begin position="96"/>
        <end position="276"/>
    </location>
</feature>
<dbReference type="GO" id="GO:0015871">
    <property type="term" value="P:choline transport"/>
    <property type="evidence" value="ECO:0007669"/>
    <property type="project" value="TreeGrafter"/>
</dbReference>
<keyword evidence="5 7" id="KW-1133">Transmembrane helix</keyword>
<evidence type="ECO:0000256" key="6">
    <source>
        <dbReference type="ARBA" id="ARBA00023136"/>
    </source>
</evidence>
<dbReference type="PANTHER" id="PTHR47737">
    <property type="entry name" value="GLYCINE BETAINE/PROLINE BETAINE TRANSPORT SYSTEM PERMEASE PROTEIN PROW"/>
    <property type="match status" value="1"/>
</dbReference>
<evidence type="ECO:0000256" key="1">
    <source>
        <dbReference type="ARBA" id="ARBA00004651"/>
    </source>
</evidence>
<reference evidence="9 10" key="1">
    <citation type="submission" date="2020-02" db="EMBL/GenBank/DDBJ databases">
        <authorList>
            <person name="Chen W.-M."/>
        </authorList>
    </citation>
    <scope>NUCLEOTIDE SEQUENCE [LARGE SCALE GENOMIC DNA]</scope>
    <source>
        <strain evidence="9 10">KMS-5</strain>
    </source>
</reference>
<feature type="transmembrane region" description="Helical" evidence="7">
    <location>
        <begin position="441"/>
        <end position="461"/>
    </location>
</feature>
<evidence type="ECO:0000256" key="7">
    <source>
        <dbReference type="RuleBase" id="RU363032"/>
    </source>
</evidence>
<dbReference type="Pfam" id="PF00528">
    <property type="entry name" value="BPD_transp_1"/>
    <property type="match status" value="2"/>
</dbReference>
<dbReference type="GO" id="GO:0043190">
    <property type="term" value="C:ATP-binding cassette (ABC) transporter complex"/>
    <property type="evidence" value="ECO:0007669"/>
    <property type="project" value="TreeGrafter"/>
</dbReference>
<dbReference type="RefSeq" id="WP_164627542.1">
    <property type="nucleotide sequence ID" value="NZ_JAAIVJ010000013.1"/>
</dbReference>
<feature type="transmembrane region" description="Helical" evidence="7">
    <location>
        <begin position="144"/>
        <end position="170"/>
    </location>
</feature>